<dbReference type="Pfam" id="PF00072">
    <property type="entry name" value="Response_reg"/>
    <property type="match status" value="1"/>
</dbReference>
<dbReference type="GO" id="GO:0006355">
    <property type="term" value="P:regulation of DNA-templated transcription"/>
    <property type="evidence" value="ECO:0007669"/>
    <property type="project" value="InterPro"/>
</dbReference>
<dbReference type="InterPro" id="IPR058031">
    <property type="entry name" value="AAA_lid_NorR"/>
</dbReference>
<comment type="function">
    <text evidence="1">Required for activation of most nif operons, which are directly involved in nitrogen fixation.</text>
</comment>
<proteinExistence type="predicted"/>
<dbReference type="CDD" id="cd00009">
    <property type="entry name" value="AAA"/>
    <property type="match status" value="1"/>
</dbReference>
<dbReference type="SMART" id="SM00382">
    <property type="entry name" value="AAA"/>
    <property type="match status" value="1"/>
</dbReference>
<keyword evidence="7" id="KW-0805">Transcription regulation</keyword>
<dbReference type="InterPro" id="IPR009057">
    <property type="entry name" value="Homeodomain-like_sf"/>
</dbReference>
<evidence type="ECO:0000313" key="13">
    <source>
        <dbReference type="EMBL" id="PIL20891.1"/>
    </source>
</evidence>
<dbReference type="InterPro" id="IPR002078">
    <property type="entry name" value="Sigma_54_int"/>
</dbReference>
<dbReference type="SMART" id="SM00448">
    <property type="entry name" value="REC"/>
    <property type="match status" value="1"/>
</dbReference>
<keyword evidence="5" id="KW-0067">ATP-binding</keyword>
<keyword evidence="10" id="KW-0597">Phosphoprotein</keyword>
<keyword evidence="6" id="KW-0902">Two-component regulatory system</keyword>
<dbReference type="PROSITE" id="PS50110">
    <property type="entry name" value="RESPONSE_REGULATORY"/>
    <property type="match status" value="1"/>
</dbReference>
<dbReference type="GO" id="GO:0005524">
    <property type="term" value="F:ATP binding"/>
    <property type="evidence" value="ECO:0007669"/>
    <property type="project" value="UniProtKB-KW"/>
</dbReference>
<dbReference type="SUPFAM" id="SSF46689">
    <property type="entry name" value="Homeodomain-like"/>
    <property type="match status" value="1"/>
</dbReference>
<evidence type="ECO:0000259" key="12">
    <source>
        <dbReference type="PROSITE" id="PS50110"/>
    </source>
</evidence>
<evidence type="ECO:0000256" key="9">
    <source>
        <dbReference type="ARBA" id="ARBA00023163"/>
    </source>
</evidence>
<evidence type="ECO:0000256" key="1">
    <source>
        <dbReference type="ARBA" id="ARBA00002167"/>
    </source>
</evidence>
<dbReference type="InterPro" id="IPR011006">
    <property type="entry name" value="CheY-like_superfamily"/>
</dbReference>
<dbReference type="OrthoDB" id="9802388at2"/>
<dbReference type="SUPFAM" id="SSF52172">
    <property type="entry name" value="CheY-like"/>
    <property type="match status" value="1"/>
</dbReference>
<dbReference type="InterPro" id="IPR002197">
    <property type="entry name" value="HTH_Fis"/>
</dbReference>
<evidence type="ECO:0000256" key="10">
    <source>
        <dbReference type="PROSITE-ProRule" id="PRU00169"/>
    </source>
</evidence>
<organism evidence="13 14">
    <name type="scientific">Puniceibacterium antarcticum</name>
    <dbReference type="NCBI Taxonomy" id="1206336"/>
    <lineage>
        <taxon>Bacteria</taxon>
        <taxon>Pseudomonadati</taxon>
        <taxon>Pseudomonadota</taxon>
        <taxon>Alphaproteobacteria</taxon>
        <taxon>Rhodobacterales</taxon>
        <taxon>Paracoccaceae</taxon>
        <taxon>Puniceibacterium</taxon>
    </lineage>
</organism>
<reference evidence="13 14" key="1">
    <citation type="submission" date="2013-09" db="EMBL/GenBank/DDBJ databases">
        <title>Genome sequencing of Phaeobacter antarcticus sp. nov. SM1211.</title>
        <authorList>
            <person name="Zhang X.-Y."/>
            <person name="Liu C."/>
            <person name="Chen X.-L."/>
            <person name="Xie B.-B."/>
            <person name="Qin Q.-L."/>
            <person name="Rong J.-C."/>
            <person name="Zhang Y.-Z."/>
        </authorList>
    </citation>
    <scope>NUCLEOTIDE SEQUENCE [LARGE SCALE GENOMIC DNA]</scope>
    <source>
        <strain evidence="13 14">SM1211</strain>
    </source>
</reference>
<protein>
    <recommendedName>
        <fullName evidence="3">Nif-specific regulatory protein</fullName>
    </recommendedName>
</protein>
<keyword evidence="14" id="KW-1185">Reference proteome</keyword>
<evidence type="ECO:0000256" key="2">
    <source>
        <dbReference type="ARBA" id="ARBA00011135"/>
    </source>
</evidence>
<keyword evidence="8" id="KW-0010">Activator</keyword>
<dbReference type="Pfam" id="PF00158">
    <property type="entry name" value="Sigma54_activat"/>
    <property type="match status" value="1"/>
</dbReference>
<dbReference type="GO" id="GO:0043565">
    <property type="term" value="F:sequence-specific DNA binding"/>
    <property type="evidence" value="ECO:0007669"/>
    <property type="project" value="InterPro"/>
</dbReference>
<dbReference type="Gene3D" id="3.40.50.300">
    <property type="entry name" value="P-loop containing nucleotide triphosphate hydrolases"/>
    <property type="match status" value="1"/>
</dbReference>
<dbReference type="SUPFAM" id="SSF52540">
    <property type="entry name" value="P-loop containing nucleoside triphosphate hydrolases"/>
    <property type="match status" value="1"/>
</dbReference>
<dbReference type="PANTHER" id="PTHR32071">
    <property type="entry name" value="TRANSCRIPTIONAL REGULATORY PROTEIN"/>
    <property type="match status" value="1"/>
</dbReference>
<dbReference type="CDD" id="cd00156">
    <property type="entry name" value="REC"/>
    <property type="match status" value="1"/>
</dbReference>
<dbReference type="Gene3D" id="1.10.8.60">
    <property type="match status" value="1"/>
</dbReference>
<evidence type="ECO:0000256" key="5">
    <source>
        <dbReference type="ARBA" id="ARBA00022840"/>
    </source>
</evidence>
<dbReference type="PROSITE" id="PS00688">
    <property type="entry name" value="SIGMA54_INTERACT_3"/>
    <property type="match status" value="1"/>
</dbReference>
<dbReference type="InterPro" id="IPR027417">
    <property type="entry name" value="P-loop_NTPase"/>
</dbReference>
<dbReference type="Gene3D" id="3.40.50.2300">
    <property type="match status" value="1"/>
</dbReference>
<dbReference type="PRINTS" id="PR01590">
    <property type="entry name" value="HTHFIS"/>
</dbReference>
<dbReference type="EMBL" id="AWWI01000050">
    <property type="protein sequence ID" value="PIL20891.1"/>
    <property type="molecule type" value="Genomic_DNA"/>
</dbReference>
<dbReference type="FunFam" id="3.40.50.300:FF:000006">
    <property type="entry name" value="DNA-binding transcriptional regulator NtrC"/>
    <property type="match status" value="1"/>
</dbReference>
<name>A0A2G8RHK9_9RHOB</name>
<comment type="caution">
    <text evidence="13">The sequence shown here is derived from an EMBL/GenBank/DDBJ whole genome shotgun (WGS) entry which is preliminary data.</text>
</comment>
<dbReference type="PANTHER" id="PTHR32071:SF91">
    <property type="entry name" value="TUNGSTATE-RESPONSIVE TWO COMPONENT SIGMA54-DEPENDENT SIGNAL TRANSDUCTION SYSTEM RESPONSE REGULATOR FIS FAMILY"/>
    <property type="match status" value="1"/>
</dbReference>
<comment type="subunit">
    <text evidence="2">Interacts with sigma-54.</text>
</comment>
<dbReference type="Proteomes" id="UP000231259">
    <property type="component" value="Unassembled WGS sequence"/>
</dbReference>
<dbReference type="PROSITE" id="PS50045">
    <property type="entry name" value="SIGMA54_INTERACT_4"/>
    <property type="match status" value="1"/>
</dbReference>
<evidence type="ECO:0000256" key="7">
    <source>
        <dbReference type="ARBA" id="ARBA00023015"/>
    </source>
</evidence>
<feature type="domain" description="Sigma-54 factor interaction" evidence="11">
    <location>
        <begin position="163"/>
        <end position="392"/>
    </location>
</feature>
<keyword evidence="4" id="KW-0547">Nucleotide-binding</keyword>
<evidence type="ECO:0000256" key="4">
    <source>
        <dbReference type="ARBA" id="ARBA00022741"/>
    </source>
</evidence>
<dbReference type="InterPro" id="IPR003593">
    <property type="entry name" value="AAA+_ATPase"/>
</dbReference>
<accession>A0A2G8RHK9</accession>
<dbReference type="AlphaFoldDB" id="A0A2G8RHK9"/>
<evidence type="ECO:0000256" key="6">
    <source>
        <dbReference type="ARBA" id="ARBA00023012"/>
    </source>
</evidence>
<dbReference type="InterPro" id="IPR001789">
    <property type="entry name" value="Sig_transdc_resp-reg_receiver"/>
</dbReference>
<keyword evidence="9" id="KW-0804">Transcription</keyword>
<feature type="domain" description="Response regulatory" evidence="12">
    <location>
        <begin position="20"/>
        <end position="134"/>
    </location>
</feature>
<sequence>MSEVSDVDKADLTARLSEANILVVDDEPGMRNFMVKTLSPYCKSVAEAKDAESANALLAQRHFDVMILDNIMPDRKGIDWLADQRSRGGFTDTIMITAYADLDTAIQAMRAGAADFVLKPFRSNQILNAVRRCIQMTQLRRENMLLRRELDTSDIGRKQRDRLIGSSAAISAVRETLDRVRNVATPVLITGASGSGKEVAARQLHMSSCRADMPFVAINCATIPAEMIEIELFGHVVGAFPGAVSSREGLLPSARGGTVFLDEVAALDPSAQSALLRVIEDGLVRPVGTERDIQLDLRFVLATSSSLTQEVAEGRFREDLLFRINVLEIAMPPLGQRDTDVIVLADLFLNDISRRLGLPALEIDPVTRAAMLRHDWPGNIRELRNFIERSLIFGRFPIDTMSSPQIVNGRIEPLDQVERREILRALEAVRGNRSEAARRLGISRKTIDRKCAAWGL</sequence>
<dbReference type="RefSeq" id="WP_099910237.1">
    <property type="nucleotide sequence ID" value="NZ_AWWI01000050.1"/>
</dbReference>
<gene>
    <name evidence="13" type="ORF">P775_06925</name>
</gene>
<evidence type="ECO:0000256" key="8">
    <source>
        <dbReference type="ARBA" id="ARBA00023159"/>
    </source>
</evidence>
<dbReference type="GO" id="GO:0000160">
    <property type="term" value="P:phosphorelay signal transduction system"/>
    <property type="evidence" value="ECO:0007669"/>
    <property type="project" value="UniProtKB-KW"/>
</dbReference>
<evidence type="ECO:0000259" key="11">
    <source>
        <dbReference type="PROSITE" id="PS50045"/>
    </source>
</evidence>
<dbReference type="InterPro" id="IPR025944">
    <property type="entry name" value="Sigma_54_int_dom_CS"/>
</dbReference>
<dbReference type="Pfam" id="PF02954">
    <property type="entry name" value="HTH_8"/>
    <property type="match status" value="1"/>
</dbReference>
<dbReference type="Gene3D" id="1.10.10.60">
    <property type="entry name" value="Homeodomain-like"/>
    <property type="match status" value="1"/>
</dbReference>
<evidence type="ECO:0000256" key="3">
    <source>
        <dbReference type="ARBA" id="ARBA00015308"/>
    </source>
</evidence>
<dbReference type="Pfam" id="PF25601">
    <property type="entry name" value="AAA_lid_14"/>
    <property type="match status" value="1"/>
</dbReference>
<feature type="modified residue" description="4-aspartylphosphate" evidence="10">
    <location>
        <position position="69"/>
    </location>
</feature>
<evidence type="ECO:0000313" key="14">
    <source>
        <dbReference type="Proteomes" id="UP000231259"/>
    </source>
</evidence>